<keyword evidence="3" id="KW-1185">Reference proteome</keyword>
<accession>A0AAE8YJ81</accession>
<reference evidence="2" key="1">
    <citation type="submission" date="2021-11" db="EMBL/GenBank/DDBJ databases">
        <title>Complete genome sequence of Pseudomonas phage Eisa9.</title>
        <authorList>
            <person name="Korniienko N."/>
            <person name="Kharina A."/>
            <person name="Zrelovs N."/>
            <person name="Jindrichova B."/>
            <person name="Moravec T."/>
            <person name="Budzanivska I."/>
            <person name="Burketova L."/>
            <person name="Kalachova T."/>
        </authorList>
    </citation>
    <scope>NUCLEOTIDE SEQUENCE</scope>
</reference>
<evidence type="ECO:0000256" key="1">
    <source>
        <dbReference type="SAM" id="MobiDB-lite"/>
    </source>
</evidence>
<dbReference type="Proteomes" id="UP000828016">
    <property type="component" value="Segment"/>
</dbReference>
<organism evidence="2 3">
    <name type="scientific">Pseudomonas phage Eisa9</name>
    <dbReference type="NCBI Taxonomy" id="2900148"/>
    <lineage>
        <taxon>Viruses</taxon>
        <taxon>Duplodnaviria</taxon>
        <taxon>Heunggongvirae</taxon>
        <taxon>Uroviricota</taxon>
        <taxon>Caudoviricetes</taxon>
        <taxon>Autographivirales</taxon>
        <taxon>Autonotataviridae</taxon>
        <taxon>Pollyceevirus</taxon>
        <taxon>Pollyceevirus Eisa9</taxon>
    </lineage>
</organism>
<proteinExistence type="predicted"/>
<name>A0AAE8YJ81_9CAUD</name>
<feature type="compositionally biased region" description="Basic residues" evidence="1">
    <location>
        <begin position="1"/>
        <end position="13"/>
    </location>
</feature>
<dbReference type="EMBL" id="OL581612">
    <property type="protein sequence ID" value="UGL61104.1"/>
    <property type="molecule type" value="Genomic_DNA"/>
</dbReference>
<feature type="region of interest" description="Disordered" evidence="1">
    <location>
        <begin position="51"/>
        <end position="76"/>
    </location>
</feature>
<evidence type="ECO:0000313" key="2">
    <source>
        <dbReference type="EMBL" id="UGL61104.1"/>
    </source>
</evidence>
<feature type="region of interest" description="Disordered" evidence="1">
    <location>
        <begin position="1"/>
        <end position="24"/>
    </location>
</feature>
<feature type="compositionally biased region" description="Basic and acidic residues" evidence="1">
    <location>
        <begin position="14"/>
        <end position="24"/>
    </location>
</feature>
<protein>
    <submittedName>
        <fullName evidence="2">Uncharacterized protein</fullName>
    </submittedName>
</protein>
<evidence type="ECO:0000313" key="3">
    <source>
        <dbReference type="Proteomes" id="UP000828016"/>
    </source>
</evidence>
<sequence length="88" mass="9797">MSRVAKKAAKHFRKVSELQSKKGAEAVTARAELRRMREVYYSTDQFHPSAGAAWQPDGSRLARGSQGRAKKLLSGWNAKQKQGLNIGR</sequence>